<dbReference type="InterPro" id="IPR013149">
    <property type="entry name" value="ADH-like_C"/>
</dbReference>
<dbReference type="SMART" id="SM00829">
    <property type="entry name" value="PKS_ER"/>
    <property type="match status" value="1"/>
</dbReference>
<feature type="domain" description="Enoyl reductase (ER)" evidence="4">
    <location>
        <begin position="19"/>
        <end position="356"/>
    </location>
</feature>
<comment type="similarity">
    <text evidence="1">Belongs to the zinc-containing alcohol dehydrogenase family.</text>
</comment>
<dbReference type="AlphaFoldDB" id="A0A6G1LGZ6"/>
<dbReference type="PANTHER" id="PTHR45348">
    <property type="entry name" value="HYPOTHETICAL OXIDOREDUCTASE (EUROFUNG)"/>
    <property type="match status" value="1"/>
</dbReference>
<organism evidence="5 6">
    <name type="scientific">Teratosphaeria nubilosa</name>
    <dbReference type="NCBI Taxonomy" id="161662"/>
    <lineage>
        <taxon>Eukaryota</taxon>
        <taxon>Fungi</taxon>
        <taxon>Dikarya</taxon>
        <taxon>Ascomycota</taxon>
        <taxon>Pezizomycotina</taxon>
        <taxon>Dothideomycetes</taxon>
        <taxon>Dothideomycetidae</taxon>
        <taxon>Mycosphaerellales</taxon>
        <taxon>Teratosphaeriaceae</taxon>
        <taxon>Teratosphaeria</taxon>
    </lineage>
</organism>
<dbReference type="EMBL" id="ML995816">
    <property type="protein sequence ID" value="KAF2772221.1"/>
    <property type="molecule type" value="Genomic_DNA"/>
</dbReference>
<dbReference type="InterPro" id="IPR047122">
    <property type="entry name" value="Trans-enoyl_RdTase-like"/>
</dbReference>
<evidence type="ECO:0000256" key="1">
    <source>
        <dbReference type="ARBA" id="ARBA00008072"/>
    </source>
</evidence>
<protein>
    <submittedName>
        <fullName evidence="5">Oxidoreductase</fullName>
    </submittedName>
</protein>
<accession>A0A6G1LGZ6</accession>
<keyword evidence="3" id="KW-0560">Oxidoreductase</keyword>
<dbReference type="InterPro" id="IPR013154">
    <property type="entry name" value="ADH-like_N"/>
</dbReference>
<reference evidence="5" key="1">
    <citation type="journal article" date="2020" name="Stud. Mycol.">
        <title>101 Dothideomycetes genomes: a test case for predicting lifestyles and emergence of pathogens.</title>
        <authorList>
            <person name="Haridas S."/>
            <person name="Albert R."/>
            <person name="Binder M."/>
            <person name="Bloem J."/>
            <person name="Labutti K."/>
            <person name="Salamov A."/>
            <person name="Andreopoulos B."/>
            <person name="Baker S."/>
            <person name="Barry K."/>
            <person name="Bills G."/>
            <person name="Bluhm B."/>
            <person name="Cannon C."/>
            <person name="Castanera R."/>
            <person name="Culley D."/>
            <person name="Daum C."/>
            <person name="Ezra D."/>
            <person name="Gonzalez J."/>
            <person name="Henrissat B."/>
            <person name="Kuo A."/>
            <person name="Liang C."/>
            <person name="Lipzen A."/>
            <person name="Lutzoni F."/>
            <person name="Magnuson J."/>
            <person name="Mondo S."/>
            <person name="Nolan M."/>
            <person name="Ohm R."/>
            <person name="Pangilinan J."/>
            <person name="Park H.-J."/>
            <person name="Ramirez L."/>
            <person name="Alfaro M."/>
            <person name="Sun H."/>
            <person name="Tritt A."/>
            <person name="Yoshinaga Y."/>
            <person name="Zwiers L.-H."/>
            <person name="Turgeon B."/>
            <person name="Goodwin S."/>
            <person name="Spatafora J."/>
            <person name="Crous P."/>
            <person name="Grigoriev I."/>
        </authorList>
    </citation>
    <scope>NUCLEOTIDE SEQUENCE</scope>
    <source>
        <strain evidence="5">CBS 116005</strain>
    </source>
</reference>
<proteinExistence type="inferred from homology"/>
<sequence>MGPFDEQEHNQAAWLIEPNSSSLEILGAEFPVNVQQNHVIIRVKALAINPIDAKIQATNILDWQPSSYPNLLGCDIAGEIYDVHENIASDRFEEGDRVLACTAPVIDSREPKEGGFQKFVSVRVDLVSKIPESMAFAEAATLPLAVATASQALYGMEYLYLPWPALHPTSVPETEQKWVLIWGGSSSVGTAAVQLASASGLNVVATASEQHHDLVGALGATTVFDYQDPEIEDQILSILTRRNFAGVFDAVGTEDSKAHIKILLDALGGGVWASVAEVPWASLPKNVRGKQVLAQRILEEDPEVARRVFGEFSPSALKQGLLRPGLEVEVVGRGLEKVQEGIMVVAKGAGVRNVVVVM</sequence>
<dbReference type="Pfam" id="PF00107">
    <property type="entry name" value="ADH_zinc_N"/>
    <property type="match status" value="1"/>
</dbReference>
<evidence type="ECO:0000313" key="6">
    <source>
        <dbReference type="Proteomes" id="UP000799436"/>
    </source>
</evidence>
<dbReference type="PANTHER" id="PTHR45348:SF2">
    <property type="entry name" value="ZINC-TYPE ALCOHOL DEHYDROGENASE-LIKE PROTEIN C2E1P3.01"/>
    <property type="match status" value="1"/>
</dbReference>
<dbReference type="GO" id="GO:0016651">
    <property type="term" value="F:oxidoreductase activity, acting on NAD(P)H"/>
    <property type="evidence" value="ECO:0007669"/>
    <property type="project" value="InterPro"/>
</dbReference>
<dbReference type="InterPro" id="IPR011032">
    <property type="entry name" value="GroES-like_sf"/>
</dbReference>
<dbReference type="InterPro" id="IPR036291">
    <property type="entry name" value="NAD(P)-bd_dom_sf"/>
</dbReference>
<dbReference type="SUPFAM" id="SSF50129">
    <property type="entry name" value="GroES-like"/>
    <property type="match status" value="1"/>
</dbReference>
<dbReference type="OrthoDB" id="48317at2759"/>
<evidence type="ECO:0000256" key="3">
    <source>
        <dbReference type="ARBA" id="ARBA00023002"/>
    </source>
</evidence>
<dbReference type="CDD" id="cd08249">
    <property type="entry name" value="enoyl_reductase_like"/>
    <property type="match status" value="1"/>
</dbReference>
<dbReference type="Pfam" id="PF08240">
    <property type="entry name" value="ADH_N"/>
    <property type="match status" value="1"/>
</dbReference>
<gene>
    <name evidence="5" type="ORF">EJ03DRAFT_341908</name>
</gene>
<evidence type="ECO:0000256" key="2">
    <source>
        <dbReference type="ARBA" id="ARBA00011245"/>
    </source>
</evidence>
<dbReference type="SUPFAM" id="SSF51735">
    <property type="entry name" value="NAD(P)-binding Rossmann-fold domains"/>
    <property type="match status" value="1"/>
</dbReference>
<dbReference type="Gene3D" id="3.40.50.720">
    <property type="entry name" value="NAD(P)-binding Rossmann-like Domain"/>
    <property type="match status" value="1"/>
</dbReference>
<dbReference type="InterPro" id="IPR020843">
    <property type="entry name" value="ER"/>
</dbReference>
<dbReference type="Proteomes" id="UP000799436">
    <property type="component" value="Unassembled WGS sequence"/>
</dbReference>
<keyword evidence="6" id="KW-1185">Reference proteome</keyword>
<dbReference type="Gene3D" id="3.90.180.10">
    <property type="entry name" value="Medium-chain alcohol dehydrogenases, catalytic domain"/>
    <property type="match status" value="1"/>
</dbReference>
<comment type="subunit">
    <text evidence="2">Monomer.</text>
</comment>
<name>A0A6G1LGZ6_9PEZI</name>
<evidence type="ECO:0000313" key="5">
    <source>
        <dbReference type="EMBL" id="KAF2772221.1"/>
    </source>
</evidence>
<evidence type="ECO:0000259" key="4">
    <source>
        <dbReference type="SMART" id="SM00829"/>
    </source>
</evidence>